<dbReference type="OrthoDB" id="449062at2759"/>
<dbReference type="InterPro" id="IPR011989">
    <property type="entry name" value="ARM-like"/>
</dbReference>
<evidence type="ECO:0000256" key="1">
    <source>
        <dbReference type="ARBA" id="ARBA00022737"/>
    </source>
</evidence>
<keyword evidence="4" id="KW-1185">Reference proteome</keyword>
<proteinExistence type="predicted"/>
<gene>
    <name evidence="3" type="ORF">SEMRO_2888_G339470.1</name>
</gene>
<dbReference type="AlphaFoldDB" id="A0A9N8HYH2"/>
<dbReference type="EMBL" id="CAICTM010002886">
    <property type="protein sequence ID" value="CAB9530456.1"/>
    <property type="molecule type" value="Genomic_DNA"/>
</dbReference>
<evidence type="ECO:0000313" key="4">
    <source>
        <dbReference type="Proteomes" id="UP001153069"/>
    </source>
</evidence>
<keyword evidence="1" id="KW-0677">Repeat</keyword>
<dbReference type="Gene3D" id="1.25.10.10">
    <property type="entry name" value="Leucine-rich Repeat Variant"/>
    <property type="match status" value="1"/>
</dbReference>
<organism evidence="3 4">
    <name type="scientific">Seminavis robusta</name>
    <dbReference type="NCBI Taxonomy" id="568900"/>
    <lineage>
        <taxon>Eukaryota</taxon>
        <taxon>Sar</taxon>
        <taxon>Stramenopiles</taxon>
        <taxon>Ochrophyta</taxon>
        <taxon>Bacillariophyta</taxon>
        <taxon>Bacillariophyceae</taxon>
        <taxon>Bacillariophycidae</taxon>
        <taxon>Naviculales</taxon>
        <taxon>Naviculaceae</taxon>
        <taxon>Seminavis</taxon>
    </lineage>
</organism>
<accession>A0A9N8HYH2</accession>
<dbReference type="PANTHER" id="PTHR22895">
    <property type="entry name" value="ARMADILLO REPEAT-CONTAINING PROTEIN 6"/>
    <property type="match status" value="1"/>
</dbReference>
<comment type="caution">
    <text evidence="3">The sequence shown here is derived from an EMBL/GenBank/DDBJ whole genome shotgun (WGS) entry which is preliminary data.</text>
</comment>
<evidence type="ECO:0000256" key="2">
    <source>
        <dbReference type="SAM" id="MobiDB-lite"/>
    </source>
</evidence>
<reference evidence="3" key="1">
    <citation type="submission" date="2020-06" db="EMBL/GenBank/DDBJ databases">
        <authorList>
            <consortium name="Plant Systems Biology data submission"/>
        </authorList>
    </citation>
    <scope>NUCLEOTIDE SEQUENCE</scope>
    <source>
        <strain evidence="3">D6</strain>
    </source>
</reference>
<feature type="compositionally biased region" description="Basic and acidic residues" evidence="2">
    <location>
        <begin position="30"/>
        <end position="49"/>
    </location>
</feature>
<feature type="region of interest" description="Disordered" evidence="2">
    <location>
        <begin position="1"/>
        <end position="56"/>
    </location>
</feature>
<dbReference type="Proteomes" id="UP001153069">
    <property type="component" value="Unassembled WGS sequence"/>
</dbReference>
<protein>
    <submittedName>
        <fullName evidence="3">ARM</fullName>
    </submittedName>
</protein>
<dbReference type="InterPro" id="IPR016024">
    <property type="entry name" value="ARM-type_fold"/>
</dbReference>
<dbReference type="SUPFAM" id="SSF48371">
    <property type="entry name" value="ARM repeat"/>
    <property type="match status" value="1"/>
</dbReference>
<evidence type="ECO:0000313" key="3">
    <source>
        <dbReference type="EMBL" id="CAB9530456.1"/>
    </source>
</evidence>
<name>A0A9N8HYH2_9STRA</name>
<dbReference type="PANTHER" id="PTHR22895:SF0">
    <property type="entry name" value="ARMADILLO REPEAT-CONTAINING PROTEIN 6"/>
    <property type="match status" value="1"/>
</dbReference>
<dbReference type="InterPro" id="IPR000225">
    <property type="entry name" value="Armadillo"/>
</dbReference>
<dbReference type="SMART" id="SM00185">
    <property type="entry name" value="ARM"/>
    <property type="match status" value="2"/>
</dbReference>
<sequence>MKSMASSSANKRRRVCEDNGGSTATTSVRVKVEEDPHINGRNAQPDETHSTSPVASSTINKNTEAVLLVPQLDVLAQLLTVDLAQDNAANVARALTKLAELLRKEASECQQANQLGAAVVVLTVMRKFQHHKGVQKDGCSCICLLAFACQNDPHGRNTLLQCGAVEAALNAMSVFPSSQGVQKQACYALMNTLSPPCGGGEDDDDMLGRSMQRFVLELDGIARVVQTMKDFSTATEIQVAGCGLLGNLATRRAFHNIMREARAVGVVAAALEDHAQHPSIVVNGNKVMVCLFSESSSSSS</sequence>